<name>A0AAN5CBW0_9BILA</name>
<dbReference type="Proteomes" id="UP001328107">
    <property type="component" value="Unassembled WGS sequence"/>
</dbReference>
<dbReference type="AlphaFoldDB" id="A0AAN5CBW0"/>
<accession>A0AAN5CBW0</accession>
<reference evidence="2" key="1">
    <citation type="submission" date="2022-10" db="EMBL/GenBank/DDBJ databases">
        <title>Genome assembly of Pristionchus species.</title>
        <authorList>
            <person name="Yoshida K."/>
            <person name="Sommer R.J."/>
        </authorList>
    </citation>
    <scope>NUCLEOTIDE SEQUENCE [LARGE SCALE GENOMIC DNA]</scope>
    <source>
        <strain evidence="2">RS5460</strain>
    </source>
</reference>
<evidence type="ECO:0000313" key="2">
    <source>
        <dbReference type="Proteomes" id="UP001328107"/>
    </source>
</evidence>
<keyword evidence="2" id="KW-1185">Reference proteome</keyword>
<gene>
    <name evidence="1" type="ORF">PMAYCL1PPCAC_08915</name>
</gene>
<evidence type="ECO:0008006" key="3">
    <source>
        <dbReference type="Google" id="ProtNLM"/>
    </source>
</evidence>
<protein>
    <recommendedName>
        <fullName evidence="3">DUF4781 domain-containing protein</fullName>
    </recommendedName>
</protein>
<comment type="caution">
    <text evidence="1">The sequence shown here is derived from an EMBL/GenBank/DDBJ whole genome shotgun (WGS) entry which is preliminary data.</text>
</comment>
<feature type="non-terminal residue" evidence="1">
    <location>
        <position position="1"/>
    </location>
</feature>
<proteinExistence type="predicted"/>
<organism evidence="1 2">
    <name type="scientific">Pristionchus mayeri</name>
    <dbReference type="NCBI Taxonomy" id="1317129"/>
    <lineage>
        <taxon>Eukaryota</taxon>
        <taxon>Metazoa</taxon>
        <taxon>Ecdysozoa</taxon>
        <taxon>Nematoda</taxon>
        <taxon>Chromadorea</taxon>
        <taxon>Rhabditida</taxon>
        <taxon>Rhabditina</taxon>
        <taxon>Diplogasteromorpha</taxon>
        <taxon>Diplogasteroidea</taxon>
        <taxon>Neodiplogasteridae</taxon>
        <taxon>Pristionchus</taxon>
    </lineage>
</organism>
<evidence type="ECO:0000313" key="1">
    <source>
        <dbReference type="EMBL" id="GMR38720.1"/>
    </source>
</evidence>
<sequence length="935" mass="105969">FEMIVMKATVRERLSDGTHIHQTSDGTVYYEKYTHPRRLYVKWKGKLLDVKLPSNEITDVNVNGVSLFFSANSQIHKVNFYSTLSSVKVSIMRKVSANDTLVRGIFTRTLEGWKHVYRICDDPNNDLICVNVLERDLEGTQLLGIHRGNVLCASIKDAGSNPSVSKLSECVHLIEVPRPTHLLTYSHDSSKFFYIAKEQSILVLNTETMTFLQEVSLENAECIRSFAICDGTLTFQDVVEGVECMITAELPTGYADISRIMVEGPVLKEDKCEENEEHYYYDVKKRWFIKWQEGAVCYQNKYTINNGDTDYFVYPPQYRNRLLEYIRIKIFGIRTEDGYKREETEAAVRIKKKVVEISGGNEEILINVVFLSTFAFSGLKDEEDQLTATEIPVFVVSIGENCRKFVDTTCSVFDSVANVVEVIGRRFKGGILYPVDLSHKPTDGKVLLLYTESTGSNLQNRALDTLDTTLTIASIVTGIASVAVSGPLGAYLGSARYIGSALRGAAFASSLIAFAKTSIDLSRSYASGEMEDAGSKVIFLFAMALSASSQKLMLMARTQLSTTMQVKDVEALFGGWFKSIFYTLRISATLPAFVSITQSIYALYKSKKWTIDDCYRLSMSLFSLYNILMSPWTIEAILQSEQMRSMEKIEIKMGDIPDILIQIPTYIKQIPQYRDKILKHGTNILTANRVLRKFIRLTDDLNFVQRTSGILQSRDLNYAYELITKPGPSSSIPGVDSRKCSFPEERTSFKSNNFDTIVNGQKDCPENYNEMKRILSEIFMVDEICLIKIANKYIFANEDVNAHAMMAHFLKNVDASIIHASRQICDHRIICDLVNSSLDFSYVVEILSKDVSTSPTQLVNAVEEMNSLSTSGHWPSPLFLVCFYEMYEEYFQNETDERISPDDFFTVLNSKCFTDEFNAEMSLLTERGIPRHLYY</sequence>
<dbReference type="EMBL" id="BTRK01000002">
    <property type="protein sequence ID" value="GMR38720.1"/>
    <property type="molecule type" value="Genomic_DNA"/>
</dbReference>